<keyword evidence="2" id="KW-0472">Membrane</keyword>
<dbReference type="Proteomes" id="UP000018467">
    <property type="component" value="Unassembled WGS sequence"/>
</dbReference>
<keyword evidence="2" id="KW-0812">Transmembrane</keyword>
<evidence type="ECO:0000313" key="5">
    <source>
        <dbReference type="Ensembl" id="ENSAMXP00000050454.1"/>
    </source>
</evidence>
<dbReference type="Pfam" id="PF14951">
    <property type="entry name" value="DUF4503"/>
    <property type="match status" value="1"/>
</dbReference>
<proteinExistence type="predicted"/>
<dbReference type="InterPro" id="IPR053054">
    <property type="entry name" value="DNA_repair-scaffolding"/>
</dbReference>
<dbReference type="PANTHER" id="PTHR34347">
    <property type="entry name" value="DNA REPAIR-SCAFFOLDING PROTEIN SPIDR"/>
    <property type="match status" value="1"/>
</dbReference>
<feature type="domain" description="DUF4502" evidence="3">
    <location>
        <begin position="71"/>
        <end position="232"/>
    </location>
</feature>
<dbReference type="Ensembl" id="ENSAMXT00000049939.1">
    <property type="protein sequence ID" value="ENSAMXP00000050454.1"/>
    <property type="gene ID" value="ENSAMXG00000034318.1"/>
</dbReference>
<feature type="compositionally biased region" description="Basic and acidic residues" evidence="1">
    <location>
        <begin position="115"/>
        <end position="128"/>
    </location>
</feature>
<dbReference type="GeneTree" id="ENSGT00390000014654"/>
<dbReference type="GO" id="GO:0000724">
    <property type="term" value="P:double-strand break repair via homologous recombination"/>
    <property type="evidence" value="ECO:0007669"/>
    <property type="project" value="TreeGrafter"/>
</dbReference>
<organism evidence="5 6">
    <name type="scientific">Astyanax mexicanus</name>
    <name type="common">Blind cave fish</name>
    <name type="synonym">Astyanax fasciatus mexicanus</name>
    <dbReference type="NCBI Taxonomy" id="7994"/>
    <lineage>
        <taxon>Eukaryota</taxon>
        <taxon>Metazoa</taxon>
        <taxon>Chordata</taxon>
        <taxon>Craniata</taxon>
        <taxon>Vertebrata</taxon>
        <taxon>Euteleostomi</taxon>
        <taxon>Actinopterygii</taxon>
        <taxon>Neopterygii</taxon>
        <taxon>Teleostei</taxon>
        <taxon>Ostariophysi</taxon>
        <taxon>Characiformes</taxon>
        <taxon>Characoidei</taxon>
        <taxon>Acestrorhamphidae</taxon>
        <taxon>Acestrorhamphinae</taxon>
        <taxon>Astyanax</taxon>
    </lineage>
</organism>
<dbReference type="InterPro" id="IPR028026">
    <property type="entry name" value="DUF4502"/>
</dbReference>
<keyword evidence="2" id="KW-1133">Transmembrane helix</keyword>
<dbReference type="GO" id="GO:0070202">
    <property type="term" value="P:regulation of establishment of protein localization to chromosome"/>
    <property type="evidence" value="ECO:0007669"/>
    <property type="project" value="TreeGrafter"/>
</dbReference>
<dbReference type="Bgee" id="ENSAMXG00000034318">
    <property type="expression patterns" value="Expressed in testis and 14 other cell types or tissues"/>
</dbReference>
<dbReference type="InterPro" id="IPR028032">
    <property type="entry name" value="DUF4503"/>
</dbReference>
<evidence type="ECO:0000259" key="3">
    <source>
        <dbReference type="Pfam" id="PF14950"/>
    </source>
</evidence>
<dbReference type="AlphaFoldDB" id="A0A3B1K9Y4"/>
<reference evidence="5" key="4">
    <citation type="submission" date="2025-09" db="UniProtKB">
        <authorList>
            <consortium name="Ensembl"/>
        </authorList>
    </citation>
    <scope>IDENTIFICATION</scope>
</reference>
<evidence type="ECO:0000313" key="6">
    <source>
        <dbReference type="Proteomes" id="UP000018467"/>
    </source>
</evidence>
<sequence>MNVNFIILEGVLIIINLMIMQITCILFVLLLLDTDDLPTIDSESEHEEQEESSTSKEQIPVMVPDISDCSTSDSDGASEQSSRLDTSSLEPASHRQRSVSEWVRSAQALLQTPPKKTDKTSKTPEDSGKKRRRFESGGLAERLNKLQCRQRSAVSFWKHQSVSSITTVTEERAGVLVLRVQSVREVCGMRAALCERAAERQPCVALFNRDTATQLAPAVGDTICVYPPWQSLIVDGEQHPVILNTHFSQKVISDVKMESSVVCSKVRPSEEKSRPCPLIKCLYPSEKIITSIQKSSPEKQVCALNRREAGDVYESLLDVVEASGPSGSLSGPVQVVVQRVYVVPVRRSTTTSFLSHKTTSKTLSRPTAEQHIIRLCMLVQDVYGMFSEVELQHVSSEEELQHYTEMLEGKECVLTGLKVIQRLTRERCSQLFSLIDSLWPPLVSLRVHGEPSCCQSSQISAPSFCYRLAGQQSSVLPAQHMSPLYRPPDIHTLQQILQDKPKSGRCSFKATVVYKREQSAGEDVLLFVTDSSLQSPISTSRTLPVYVSPCCLIQTSVSRVISSPHLRPALVFKDAVIQNGQVFCWGQCVIQLDSDQIQQQNLPEPEPVLLDPLSSESGPCSLCSLSGVVVDVDEQSAFSWPVCSRCGSERLEAVQNRQEAFLCVECGAVDKPTQKMQLEVFLSCPSLSECTVKLKLLQKSIVTLLNSAGSDMGYEVESVLGKEVGPLTAFIHVISRRSALWMSLEEIVL</sequence>
<feature type="domain" description="DUF4503" evidence="4">
    <location>
        <begin position="380"/>
        <end position="749"/>
    </location>
</feature>
<dbReference type="InParanoid" id="A0A3B1K9Y4"/>
<feature type="region of interest" description="Disordered" evidence="1">
    <location>
        <begin position="41"/>
        <end position="136"/>
    </location>
</feature>
<dbReference type="OrthoDB" id="1914453at2759"/>
<reference evidence="5" key="3">
    <citation type="submission" date="2025-08" db="UniProtKB">
        <authorList>
            <consortium name="Ensembl"/>
        </authorList>
    </citation>
    <scope>IDENTIFICATION</scope>
</reference>
<dbReference type="PANTHER" id="PTHR34347:SF1">
    <property type="entry name" value="DNA REPAIR-SCAFFOLDING PROTEIN"/>
    <property type="match status" value="1"/>
</dbReference>
<dbReference type="Pfam" id="PF14950">
    <property type="entry name" value="DUF4502"/>
    <property type="match status" value="1"/>
</dbReference>
<accession>A0A3B1K9Y4</accession>
<feature type="transmembrane region" description="Helical" evidence="2">
    <location>
        <begin position="12"/>
        <end position="32"/>
    </location>
</feature>
<evidence type="ECO:0000256" key="1">
    <source>
        <dbReference type="SAM" id="MobiDB-lite"/>
    </source>
</evidence>
<dbReference type="GO" id="GO:0000228">
    <property type="term" value="C:nuclear chromosome"/>
    <property type="evidence" value="ECO:0007669"/>
    <property type="project" value="TreeGrafter"/>
</dbReference>
<protein>
    <submittedName>
        <fullName evidence="5">Scaffold protein involved in DNA repair</fullName>
    </submittedName>
</protein>
<feature type="compositionally biased region" description="Acidic residues" evidence="1">
    <location>
        <begin position="41"/>
        <end position="51"/>
    </location>
</feature>
<name>A0A3B1K9Y4_ASTMX</name>
<reference evidence="6" key="2">
    <citation type="journal article" date="2014" name="Nat. Commun.">
        <title>The cavefish genome reveals candidate genes for eye loss.</title>
        <authorList>
            <person name="McGaugh S.E."/>
            <person name="Gross J.B."/>
            <person name="Aken B."/>
            <person name="Blin M."/>
            <person name="Borowsky R."/>
            <person name="Chalopin D."/>
            <person name="Hinaux H."/>
            <person name="Jeffery W.R."/>
            <person name="Keene A."/>
            <person name="Ma L."/>
            <person name="Minx P."/>
            <person name="Murphy D."/>
            <person name="O'Quin K.E."/>
            <person name="Retaux S."/>
            <person name="Rohner N."/>
            <person name="Searle S.M."/>
            <person name="Stahl B.A."/>
            <person name="Tabin C."/>
            <person name="Volff J.N."/>
            <person name="Yoshizawa M."/>
            <person name="Warren W.C."/>
        </authorList>
    </citation>
    <scope>NUCLEOTIDE SEQUENCE [LARGE SCALE GENOMIC DNA]</scope>
    <source>
        <strain evidence="6">female</strain>
    </source>
</reference>
<dbReference type="GO" id="GO:0005654">
    <property type="term" value="C:nucleoplasm"/>
    <property type="evidence" value="ECO:0007669"/>
    <property type="project" value="TreeGrafter"/>
</dbReference>
<evidence type="ECO:0000256" key="2">
    <source>
        <dbReference type="SAM" id="Phobius"/>
    </source>
</evidence>
<dbReference type="STRING" id="7994.ENSAMXP00000050454"/>
<keyword evidence="6" id="KW-1185">Reference proteome</keyword>
<feature type="compositionally biased region" description="Polar residues" evidence="1">
    <location>
        <begin position="68"/>
        <end position="90"/>
    </location>
</feature>
<evidence type="ECO:0000259" key="4">
    <source>
        <dbReference type="Pfam" id="PF14951"/>
    </source>
</evidence>
<reference evidence="6" key="1">
    <citation type="submission" date="2013-03" db="EMBL/GenBank/DDBJ databases">
        <authorList>
            <person name="Jeffery W."/>
            <person name="Warren W."/>
            <person name="Wilson R.K."/>
        </authorList>
    </citation>
    <scope>NUCLEOTIDE SEQUENCE</scope>
    <source>
        <strain evidence="6">female</strain>
    </source>
</reference>